<dbReference type="KEGG" id="apai:APAC_1633"/>
<sequence length="268" mass="30602">MYSYIVENIISRYSENELSQKYNVDLPTQKGNEELVNNSDFSNKMDGHYYEINNDTKFRKEKGGRAHATILQNDDGICFEYRLSWFEKLLNKIKGFFDSIKNKIQNFIDNLVSKVPQNLRTVLKFFLGLVLIPFILLGVITTSLKTITQMPGGILGMIIGAFITLFIILPIKISIEIISYLLSPLVNKFADSMMHKPFIKSMVIGRIVNNANYLKEGKVVISKSMVSDISFQEFKTLTGKQNLYVIITEGNQSISMVEKVILTRLFPD</sequence>
<dbReference type="AlphaFoldDB" id="A0A5C2H8T1"/>
<name>A0A5C2H8T1_9BACT</name>
<accession>A0A5C2H8T1</accession>
<dbReference type="Proteomes" id="UP000322726">
    <property type="component" value="Chromosome"/>
</dbReference>
<gene>
    <name evidence="1" type="ORF">APAC_1633</name>
</gene>
<protein>
    <submittedName>
        <fullName evidence="1">Uncharacterized protein</fullName>
    </submittedName>
</protein>
<keyword evidence="2" id="KW-1185">Reference proteome</keyword>
<dbReference type="EMBL" id="CP035928">
    <property type="protein sequence ID" value="QEP34729.1"/>
    <property type="molecule type" value="Genomic_DNA"/>
</dbReference>
<organism evidence="1 2">
    <name type="scientific">Malaciobacter pacificus</name>
    <dbReference type="NCBI Taxonomy" id="1080223"/>
    <lineage>
        <taxon>Bacteria</taxon>
        <taxon>Pseudomonadati</taxon>
        <taxon>Campylobacterota</taxon>
        <taxon>Epsilonproteobacteria</taxon>
        <taxon>Campylobacterales</taxon>
        <taxon>Arcobacteraceae</taxon>
        <taxon>Malaciobacter</taxon>
    </lineage>
</organism>
<reference evidence="1" key="2">
    <citation type="submission" date="2019-09" db="EMBL/GenBank/DDBJ databases">
        <title>Taxonomic note: a critical rebuttal of the proposed division of the genus Arcobacter into six genera, emended descriptions of Arcobacter anaerophilus and the genus Arcobacter, and an assessment of genus-level boundaries for Epsilonproteobacteria using in silico genomic comparator tools.</title>
        <authorList>
            <person name="On S.L.W."/>
            <person name="Miller W.G."/>
            <person name="Biggs P."/>
            <person name="Cornelius A."/>
            <person name="Vandamme P."/>
        </authorList>
    </citation>
    <scope>NUCLEOTIDE SEQUENCE [LARGE SCALE GENOMIC DNA]</scope>
    <source>
        <strain evidence="1">LMG 26638</strain>
    </source>
</reference>
<reference evidence="1" key="1">
    <citation type="submission" date="2019-09" db="EMBL/GenBank/DDBJ databases">
        <title>Complete genome sequencing of four Arcobacter species reveals a diverse suite of mobile elements.</title>
        <authorList>
            <person name="Miller W.G."/>
            <person name="Yee E."/>
            <person name="Bono J.L."/>
        </authorList>
    </citation>
    <scope>NUCLEOTIDE SEQUENCE [LARGE SCALE GENOMIC DNA]</scope>
    <source>
        <strain evidence="1">LMG 26638</strain>
    </source>
</reference>
<evidence type="ECO:0000313" key="1">
    <source>
        <dbReference type="EMBL" id="QEP34729.1"/>
    </source>
</evidence>
<dbReference type="RefSeq" id="WP_130233660.1">
    <property type="nucleotide sequence ID" value="NZ_BMEF01000031.1"/>
</dbReference>
<proteinExistence type="predicted"/>
<evidence type="ECO:0000313" key="2">
    <source>
        <dbReference type="Proteomes" id="UP000322726"/>
    </source>
</evidence>